<name>A0A428KWM0_9BACT</name>
<keyword evidence="1" id="KW-0812">Transmembrane</keyword>
<feature type="transmembrane region" description="Helical" evidence="1">
    <location>
        <begin position="136"/>
        <end position="164"/>
    </location>
</feature>
<gene>
    <name evidence="2" type="ORF">EI291_02090</name>
</gene>
<organism evidence="2 3">
    <name type="scientific">Hymenobacter rigui</name>
    <dbReference type="NCBI Taxonomy" id="334424"/>
    <lineage>
        <taxon>Bacteria</taxon>
        <taxon>Pseudomonadati</taxon>
        <taxon>Bacteroidota</taxon>
        <taxon>Cytophagia</taxon>
        <taxon>Cytophagales</taxon>
        <taxon>Hymenobacteraceae</taxon>
        <taxon>Hymenobacter</taxon>
    </lineage>
</organism>
<keyword evidence="1" id="KW-1133">Transmembrane helix</keyword>
<dbReference type="OrthoDB" id="5946463at2"/>
<keyword evidence="3" id="KW-1185">Reference proteome</keyword>
<feature type="transmembrane region" description="Helical" evidence="1">
    <location>
        <begin position="212"/>
        <end position="232"/>
    </location>
</feature>
<feature type="transmembrane region" description="Helical" evidence="1">
    <location>
        <begin position="184"/>
        <end position="205"/>
    </location>
</feature>
<protein>
    <recommendedName>
        <fullName evidence="4">ABC transporter permease</fullName>
    </recommendedName>
</protein>
<comment type="caution">
    <text evidence="2">The sequence shown here is derived from an EMBL/GenBank/DDBJ whole genome shotgun (WGS) entry which is preliminary data.</text>
</comment>
<keyword evidence="1" id="KW-0472">Membrane</keyword>
<dbReference type="AlphaFoldDB" id="A0A428KWM0"/>
<accession>A0A428KWM0</accession>
<feature type="transmembrane region" description="Helical" evidence="1">
    <location>
        <begin position="268"/>
        <end position="286"/>
    </location>
</feature>
<evidence type="ECO:0000256" key="1">
    <source>
        <dbReference type="SAM" id="Phobius"/>
    </source>
</evidence>
<feature type="transmembrane region" description="Helical" evidence="1">
    <location>
        <begin position="92"/>
        <end position="115"/>
    </location>
</feature>
<reference evidence="2 3" key="1">
    <citation type="submission" date="2018-12" db="EMBL/GenBank/DDBJ databases">
        <authorList>
            <person name="Feng G."/>
            <person name="Zhu H."/>
        </authorList>
    </citation>
    <scope>NUCLEOTIDE SEQUENCE [LARGE SCALE GENOMIC DNA]</scope>
    <source>
        <strain evidence="2 3">KCTC 12533</strain>
    </source>
</reference>
<evidence type="ECO:0008006" key="4">
    <source>
        <dbReference type="Google" id="ProtNLM"/>
    </source>
</evidence>
<dbReference type="EMBL" id="RWIT01000001">
    <property type="protein sequence ID" value="RSK51129.1"/>
    <property type="molecule type" value="Genomic_DNA"/>
</dbReference>
<dbReference type="CDD" id="cd21809">
    <property type="entry name" value="ABC-2_lan_permease-like"/>
    <property type="match status" value="1"/>
</dbReference>
<dbReference type="Proteomes" id="UP000273500">
    <property type="component" value="Unassembled WGS sequence"/>
</dbReference>
<feature type="transmembrane region" description="Helical" evidence="1">
    <location>
        <begin position="54"/>
        <end position="72"/>
    </location>
</feature>
<evidence type="ECO:0000313" key="2">
    <source>
        <dbReference type="EMBL" id="RSK51129.1"/>
    </source>
</evidence>
<evidence type="ECO:0000313" key="3">
    <source>
        <dbReference type="Proteomes" id="UP000273500"/>
    </source>
</evidence>
<dbReference type="Pfam" id="PF12730">
    <property type="entry name" value="ABC2_membrane_4"/>
    <property type="match status" value="1"/>
</dbReference>
<sequence length="292" mass="31622">MPLTSYPLFPMEATLPSTLADFPTLSAAPAPLLQLQRTLASDTLKLKRTAALRLTLLSGAFPVLITFLIFFFKGDIIMKAGGSAWPRFINASWQTAGTLLLPLFVVLLTSLVVNIETKATAWKHLYAQPVGRGAVFLSKLLLILALNAVALLLFVGLLLGAGMLLSVLKPKLGFALSTIPFDTVVWMLLRTYVATLGLLAVQYVVSLFWRSFVVPVGVGMGAVVATIALLSWEHVDKIPYAAPLGTAMAMKMGKGTLTVAHELAKHEWYSLGWFAGVLVLGYLVLLRRNVTN</sequence>
<proteinExistence type="predicted"/>